<dbReference type="Gene3D" id="3.30.1370.120">
    <property type="match status" value="2"/>
</dbReference>
<evidence type="ECO:0000256" key="6">
    <source>
        <dbReference type="SAM" id="MobiDB-lite"/>
    </source>
</evidence>
<comment type="subcellular location">
    <subcellularLocation>
        <location evidence="5">Cell outer membrane</location>
    </subcellularLocation>
    <subcellularLocation>
        <location evidence="1">Membrane</location>
    </subcellularLocation>
</comment>
<dbReference type="PANTHER" id="PTHR30332">
    <property type="entry name" value="PROBABLE GENERAL SECRETION PATHWAY PROTEIN D"/>
    <property type="match status" value="1"/>
</dbReference>
<dbReference type="GO" id="GO:0009279">
    <property type="term" value="C:cell outer membrane"/>
    <property type="evidence" value="ECO:0007669"/>
    <property type="project" value="UniProtKB-SubCell"/>
</dbReference>
<organism evidence="10 11">
    <name type="scientific">Thalassotalea marina</name>
    <dbReference type="NCBI Taxonomy" id="1673741"/>
    <lineage>
        <taxon>Bacteria</taxon>
        <taxon>Pseudomonadati</taxon>
        <taxon>Pseudomonadota</taxon>
        <taxon>Gammaproteobacteria</taxon>
        <taxon>Alteromonadales</taxon>
        <taxon>Colwelliaceae</taxon>
        <taxon>Thalassotalea</taxon>
    </lineage>
</organism>
<keyword evidence="2 7" id="KW-0732">Signal</keyword>
<dbReference type="InterPro" id="IPR005644">
    <property type="entry name" value="NolW-like"/>
</dbReference>
<evidence type="ECO:0000256" key="2">
    <source>
        <dbReference type="ARBA" id="ARBA00022729"/>
    </source>
</evidence>
<comment type="caution">
    <text evidence="10">The sequence shown here is derived from an EMBL/GenBank/DDBJ whole genome shotgun (WGS) entry which is preliminary data.</text>
</comment>
<proteinExistence type="inferred from homology"/>
<dbReference type="InterPro" id="IPR038591">
    <property type="entry name" value="NolW-like_sf"/>
</dbReference>
<dbReference type="GO" id="GO:0009306">
    <property type="term" value="P:protein secretion"/>
    <property type="evidence" value="ECO:0007669"/>
    <property type="project" value="InterPro"/>
</dbReference>
<dbReference type="PROSITE" id="PS51257">
    <property type="entry name" value="PROKAR_LIPOPROTEIN"/>
    <property type="match status" value="1"/>
</dbReference>
<reference evidence="10" key="1">
    <citation type="journal article" date="2014" name="Int. J. Syst. Evol. Microbiol.">
        <title>Complete genome sequence of Corynebacterium casei LMG S-19264T (=DSM 44701T), isolated from a smear-ripened cheese.</title>
        <authorList>
            <consortium name="US DOE Joint Genome Institute (JGI-PGF)"/>
            <person name="Walter F."/>
            <person name="Albersmeier A."/>
            <person name="Kalinowski J."/>
            <person name="Ruckert C."/>
        </authorList>
    </citation>
    <scope>NUCLEOTIDE SEQUENCE</scope>
    <source>
        <strain evidence="10">KCTC 42731</strain>
    </source>
</reference>
<dbReference type="Proteomes" id="UP000623842">
    <property type="component" value="Unassembled WGS sequence"/>
</dbReference>
<dbReference type="Pfam" id="PF03958">
    <property type="entry name" value="Secretin_N"/>
    <property type="match status" value="1"/>
</dbReference>
<comment type="similarity">
    <text evidence="4">Belongs to the bacterial secretin family.</text>
</comment>
<feature type="region of interest" description="Disordered" evidence="6">
    <location>
        <begin position="378"/>
        <end position="406"/>
    </location>
</feature>
<accession>A0A919BCV4</accession>
<keyword evidence="5" id="KW-0813">Transport</keyword>
<dbReference type="PROSITE" id="PS00875">
    <property type="entry name" value="T2SP_D"/>
    <property type="match status" value="1"/>
</dbReference>
<dbReference type="PANTHER" id="PTHR30332:SF25">
    <property type="entry name" value="SECRETIN XPSD"/>
    <property type="match status" value="1"/>
</dbReference>
<sequence length="690" mass="75602">MKNKNIIIEMSLTCLLVLSLSACSVTDTKKRTVEASYLKGSKVTKQTLDSEKNSEIQNPEYGTNLDVKNAQMLTGFNPALQQVKVEQNLIGNFSSNALVTITSDNLPLNEYLHTVFGELLKVNYVLGENVKNEQKQITLNLQSSISEKKLFELSEKLIRENGYEIRLEDGIYYIHKAQNNAVQGSVTFGYGKNIDKVPAVASTIVQLIPFEYGMQTSLANTLKQLLSIKAMPDFERNTLILQGKRAEIIKALELIHLLDRPLFKNRHIGTFKTRFVSNQDLVKKLPELLKQDGVSVSGQNLNDLAVSLVSLDRIGTVVIFANNQALIDRTLFWADQIDQAPSGNEKQYFIYQPQFARATDLGTSLSVLISGGGIGDNRSAGNTTSAERENNSANTSSQISAQASSNSDMTMVVDERANSLIFSTTGNKYRQFLPLIKRLDVMPRQVILEVVIAEVKLSDDYKQGVEFELTNQGVASKVGGFNLKSNASGLSYVLTGADGRFSLNLMQKNTNINVLSRPSLLVRDGVTANITVGDDIPTVGSIVTDPVNGSQTSIVYRKTGVELRVKPTINARGVVIMEIDQKISNQESGGSSVEGAPIIFERSIDTEVVAESGQTIILGGLISENRTVNDKSVPFFSSIPVIGSLFDSTEDSSGKTELVVMVTPKVIDSGEEWSDIKTKFISELTNIDIN</sequence>
<dbReference type="EMBL" id="BNCK01000001">
    <property type="protein sequence ID" value="GHF80896.1"/>
    <property type="molecule type" value="Genomic_DNA"/>
</dbReference>
<evidence type="ECO:0000313" key="11">
    <source>
        <dbReference type="Proteomes" id="UP000623842"/>
    </source>
</evidence>
<feature type="compositionally biased region" description="Low complexity" evidence="6">
    <location>
        <begin position="391"/>
        <end position="406"/>
    </location>
</feature>
<reference evidence="10" key="2">
    <citation type="submission" date="2020-09" db="EMBL/GenBank/DDBJ databases">
        <authorList>
            <person name="Sun Q."/>
            <person name="Kim S."/>
        </authorList>
    </citation>
    <scope>NUCLEOTIDE SEQUENCE</scope>
    <source>
        <strain evidence="10">KCTC 42731</strain>
    </source>
</reference>
<evidence type="ECO:0000313" key="10">
    <source>
        <dbReference type="EMBL" id="GHF80896.1"/>
    </source>
</evidence>
<protein>
    <submittedName>
        <fullName evidence="10">Type II secretion system protein GspD</fullName>
    </submittedName>
</protein>
<dbReference type="PRINTS" id="PR01032">
    <property type="entry name" value="PHAGEIV"/>
</dbReference>
<dbReference type="InterPro" id="IPR004845">
    <property type="entry name" value="T2SS_GspD_CS"/>
</dbReference>
<feature type="domain" description="Type II/III secretion system secretin-like" evidence="8">
    <location>
        <begin position="506"/>
        <end position="668"/>
    </location>
</feature>
<gene>
    <name evidence="10" type="ORF">GCM10017161_05260</name>
</gene>
<dbReference type="InterPro" id="IPR050810">
    <property type="entry name" value="Bact_Secretion_Sys_Channel"/>
</dbReference>
<dbReference type="RefSeq" id="WP_189767150.1">
    <property type="nucleotide sequence ID" value="NZ_BNCK01000001.1"/>
</dbReference>
<feature type="chain" id="PRO_5037964716" evidence="7">
    <location>
        <begin position="25"/>
        <end position="690"/>
    </location>
</feature>
<feature type="signal peptide" evidence="7">
    <location>
        <begin position="1"/>
        <end position="24"/>
    </location>
</feature>
<evidence type="ECO:0000256" key="7">
    <source>
        <dbReference type="SAM" id="SignalP"/>
    </source>
</evidence>
<evidence type="ECO:0000256" key="3">
    <source>
        <dbReference type="ARBA" id="ARBA00023136"/>
    </source>
</evidence>
<evidence type="ECO:0000256" key="5">
    <source>
        <dbReference type="RuleBase" id="RU004004"/>
    </source>
</evidence>
<feature type="domain" description="NolW-like" evidence="9">
    <location>
        <begin position="349"/>
        <end position="445"/>
    </location>
</feature>
<name>A0A919BCV4_9GAMM</name>
<keyword evidence="11" id="KW-1185">Reference proteome</keyword>
<evidence type="ECO:0000256" key="4">
    <source>
        <dbReference type="RuleBase" id="RU004003"/>
    </source>
</evidence>
<evidence type="ECO:0000259" key="9">
    <source>
        <dbReference type="Pfam" id="PF03958"/>
    </source>
</evidence>
<dbReference type="AlphaFoldDB" id="A0A919BCV4"/>
<evidence type="ECO:0000259" key="8">
    <source>
        <dbReference type="Pfam" id="PF00263"/>
    </source>
</evidence>
<evidence type="ECO:0000256" key="1">
    <source>
        <dbReference type="ARBA" id="ARBA00004370"/>
    </source>
</evidence>
<dbReference type="PRINTS" id="PR00811">
    <property type="entry name" value="BCTERIALGSPD"/>
</dbReference>
<dbReference type="Pfam" id="PF00263">
    <property type="entry name" value="Secretin"/>
    <property type="match status" value="1"/>
</dbReference>
<dbReference type="InterPro" id="IPR001775">
    <property type="entry name" value="GspD/PilQ"/>
</dbReference>
<dbReference type="InterPro" id="IPR004846">
    <property type="entry name" value="T2SS/T3SS_dom"/>
</dbReference>
<keyword evidence="3" id="KW-0472">Membrane</keyword>
<dbReference type="GO" id="GO:0015627">
    <property type="term" value="C:type II protein secretion system complex"/>
    <property type="evidence" value="ECO:0007669"/>
    <property type="project" value="TreeGrafter"/>
</dbReference>